<dbReference type="NCBIfam" id="TIGR00481">
    <property type="entry name" value="YbhB/YbcL family Raf kinase inhibitor-like protein"/>
    <property type="match status" value="1"/>
</dbReference>
<dbReference type="Proteomes" id="UP000290289">
    <property type="component" value="Chromosome 4"/>
</dbReference>
<sequence>KWKTPAGSTCHRTCHIVIHHAPTIANTKLLHTDVSNICAPKNQICIKLVAKNSHINHQSAYAQTKRAMASGDEFRLTSPEIDHEGRMPRKYTGEGQGAKKNISPPLEWYNLPQGTKSLALVVQDIDAPDPKGPLVPWTHWVVVNIPPTLKKLPESFSGKEEEGGGEYGEIKEGNNDWKVPGWRGPMLPNHGHRIEFKLYALDDDLHLGHKVTKDKVLEAIKGHVLGEAVLIAIF</sequence>
<feature type="non-terminal residue" evidence="2">
    <location>
        <position position="1"/>
    </location>
</feature>
<organism evidence="2 3">
    <name type="scientific">Malus domestica</name>
    <name type="common">Apple</name>
    <name type="synonym">Pyrus malus</name>
    <dbReference type="NCBI Taxonomy" id="3750"/>
    <lineage>
        <taxon>Eukaryota</taxon>
        <taxon>Viridiplantae</taxon>
        <taxon>Streptophyta</taxon>
        <taxon>Embryophyta</taxon>
        <taxon>Tracheophyta</taxon>
        <taxon>Spermatophyta</taxon>
        <taxon>Magnoliopsida</taxon>
        <taxon>eudicotyledons</taxon>
        <taxon>Gunneridae</taxon>
        <taxon>Pentapetalae</taxon>
        <taxon>rosids</taxon>
        <taxon>fabids</taxon>
        <taxon>Rosales</taxon>
        <taxon>Rosaceae</taxon>
        <taxon>Amygdaloideae</taxon>
        <taxon>Maleae</taxon>
        <taxon>Malus</taxon>
    </lineage>
</organism>
<dbReference type="Gene3D" id="3.90.280.10">
    <property type="entry name" value="PEBP-like"/>
    <property type="match status" value="1"/>
</dbReference>
<gene>
    <name evidence="2" type="ORF">DVH24_014828</name>
</gene>
<feature type="region of interest" description="Disordered" evidence="1">
    <location>
        <begin position="154"/>
        <end position="173"/>
    </location>
</feature>
<evidence type="ECO:0000313" key="3">
    <source>
        <dbReference type="Proteomes" id="UP000290289"/>
    </source>
</evidence>
<dbReference type="SUPFAM" id="SSF49777">
    <property type="entry name" value="PEBP-like"/>
    <property type="match status" value="1"/>
</dbReference>
<name>A0A498JZZ1_MALDO</name>
<dbReference type="STRING" id="3750.A0A498JZZ1"/>
<keyword evidence="3" id="KW-1185">Reference proteome</keyword>
<evidence type="ECO:0000256" key="1">
    <source>
        <dbReference type="SAM" id="MobiDB-lite"/>
    </source>
</evidence>
<dbReference type="Pfam" id="PF01161">
    <property type="entry name" value="PBP"/>
    <property type="match status" value="1"/>
</dbReference>
<dbReference type="InterPro" id="IPR005247">
    <property type="entry name" value="YbhB_YbcL/LppC-like"/>
</dbReference>
<evidence type="ECO:0000313" key="2">
    <source>
        <dbReference type="EMBL" id="RXI01479.1"/>
    </source>
</evidence>
<dbReference type="PANTHER" id="PTHR30289">
    <property type="entry name" value="UNCHARACTERIZED PROTEIN YBCL-RELATED"/>
    <property type="match status" value="1"/>
</dbReference>
<reference evidence="2 3" key="1">
    <citation type="submission" date="2018-10" db="EMBL/GenBank/DDBJ databases">
        <title>A high-quality apple genome assembly.</title>
        <authorList>
            <person name="Hu J."/>
        </authorList>
    </citation>
    <scope>NUCLEOTIDE SEQUENCE [LARGE SCALE GENOMIC DNA]</scope>
    <source>
        <strain evidence="3">cv. HFTH1</strain>
        <tissue evidence="2">Young leaf</tissue>
    </source>
</reference>
<dbReference type="AlphaFoldDB" id="A0A498JZZ1"/>
<dbReference type="PANTHER" id="PTHR30289:SF1">
    <property type="entry name" value="PEBP (PHOSPHATIDYLETHANOLAMINE-BINDING PROTEIN) FAMILY PROTEIN"/>
    <property type="match status" value="1"/>
</dbReference>
<dbReference type="CDD" id="cd00865">
    <property type="entry name" value="PEBP_bact_arch"/>
    <property type="match status" value="1"/>
</dbReference>
<dbReference type="InterPro" id="IPR008914">
    <property type="entry name" value="PEBP"/>
</dbReference>
<dbReference type="EMBL" id="RDQH01000330">
    <property type="protein sequence ID" value="RXI01479.1"/>
    <property type="molecule type" value="Genomic_DNA"/>
</dbReference>
<protein>
    <submittedName>
        <fullName evidence="2">Uncharacterized protein</fullName>
    </submittedName>
</protein>
<dbReference type="InterPro" id="IPR036610">
    <property type="entry name" value="PEBP-like_sf"/>
</dbReference>
<accession>A0A498JZZ1</accession>
<proteinExistence type="predicted"/>
<comment type="caution">
    <text evidence="2">The sequence shown here is derived from an EMBL/GenBank/DDBJ whole genome shotgun (WGS) entry which is preliminary data.</text>
</comment>